<dbReference type="GO" id="GO:0016747">
    <property type="term" value="F:acyltransferase activity, transferring groups other than amino-acyl groups"/>
    <property type="evidence" value="ECO:0007669"/>
    <property type="project" value="InterPro"/>
</dbReference>
<keyword evidence="3" id="KW-1185">Reference proteome</keyword>
<sequence>MSYTFKKTSTTPDALARYSRLLSGVFTTTDKFTPAYLRWQYEENPMGNVVGYDAFYEGNLAGHYVTIPVRYTINGTPLKGLLSLNTATHKDHRGKGLFTKLATKTYEEATALGYDFVIGVANQNSTPGFIKKLGFYLVAPLDVKFGVGHIRYDKETTYTVQPLWTQAALQWRLANPHAAYAFNGKNMYCKTDKPFVNVLLYHDYKAADRPIQKSLSIKLWIGLANNLKTTGAFIAMPKRLKPSPLNLIFKNLNANIPKIEKQDMLFESVDFDAY</sequence>
<evidence type="ECO:0000313" key="3">
    <source>
        <dbReference type="Proteomes" id="UP000245962"/>
    </source>
</evidence>
<protein>
    <submittedName>
        <fullName evidence="2">GNAT family N-acetyltransferase</fullName>
    </submittedName>
</protein>
<dbReference type="SUPFAM" id="SSF55729">
    <property type="entry name" value="Acyl-CoA N-acyltransferases (Nat)"/>
    <property type="match status" value="1"/>
</dbReference>
<name>A0A2U0I5U3_9FLAO</name>
<organism evidence="2 3">
    <name type="scientific">Marixanthomonas spongiae</name>
    <dbReference type="NCBI Taxonomy" id="2174845"/>
    <lineage>
        <taxon>Bacteria</taxon>
        <taxon>Pseudomonadati</taxon>
        <taxon>Bacteroidota</taxon>
        <taxon>Flavobacteriia</taxon>
        <taxon>Flavobacteriales</taxon>
        <taxon>Flavobacteriaceae</taxon>
        <taxon>Marixanthomonas</taxon>
    </lineage>
</organism>
<reference evidence="2 3" key="1">
    <citation type="submission" date="2018-04" db="EMBL/GenBank/DDBJ databases">
        <title>Marixanthomonas spongiae HN-E44 sp. nov., isolated from a marine sponge.</title>
        <authorList>
            <person name="Luo L."/>
            <person name="Zhuang L."/>
        </authorList>
    </citation>
    <scope>NUCLEOTIDE SEQUENCE [LARGE SCALE GENOMIC DNA]</scope>
    <source>
        <strain evidence="2 3">HN-E44</strain>
    </source>
</reference>
<evidence type="ECO:0000313" key="2">
    <source>
        <dbReference type="EMBL" id="PVW16475.1"/>
    </source>
</evidence>
<dbReference type="InterPro" id="IPR016181">
    <property type="entry name" value="Acyl_CoA_acyltransferase"/>
</dbReference>
<keyword evidence="2" id="KW-0808">Transferase</keyword>
<dbReference type="Pfam" id="PF13527">
    <property type="entry name" value="Acetyltransf_9"/>
    <property type="match status" value="1"/>
</dbReference>
<dbReference type="EMBL" id="QEHR01000002">
    <property type="protein sequence ID" value="PVW16475.1"/>
    <property type="molecule type" value="Genomic_DNA"/>
</dbReference>
<feature type="domain" description="N-acetyltransferase" evidence="1">
    <location>
        <begin position="5"/>
        <end position="157"/>
    </location>
</feature>
<dbReference type="OrthoDB" id="5570877at2"/>
<dbReference type="Proteomes" id="UP000245962">
    <property type="component" value="Unassembled WGS sequence"/>
</dbReference>
<accession>A0A2U0I5U3</accession>
<dbReference type="CDD" id="cd04301">
    <property type="entry name" value="NAT_SF"/>
    <property type="match status" value="1"/>
</dbReference>
<dbReference type="PROSITE" id="PS51186">
    <property type="entry name" value="GNAT"/>
    <property type="match status" value="1"/>
</dbReference>
<comment type="caution">
    <text evidence="2">The sequence shown here is derived from an EMBL/GenBank/DDBJ whole genome shotgun (WGS) entry which is preliminary data.</text>
</comment>
<dbReference type="Gene3D" id="3.40.630.30">
    <property type="match status" value="1"/>
</dbReference>
<dbReference type="AlphaFoldDB" id="A0A2U0I5U3"/>
<proteinExistence type="predicted"/>
<dbReference type="InterPro" id="IPR000182">
    <property type="entry name" value="GNAT_dom"/>
</dbReference>
<dbReference type="RefSeq" id="WP_116693488.1">
    <property type="nucleotide sequence ID" value="NZ_QEHR01000002.1"/>
</dbReference>
<gene>
    <name evidence="2" type="ORF">DDV96_04260</name>
</gene>
<evidence type="ECO:0000259" key="1">
    <source>
        <dbReference type="PROSITE" id="PS51186"/>
    </source>
</evidence>